<dbReference type="AlphaFoldDB" id="A0A846MVK1"/>
<dbReference type="Proteomes" id="UP000570514">
    <property type="component" value="Unassembled WGS sequence"/>
</dbReference>
<dbReference type="SUPFAM" id="SSF47090">
    <property type="entry name" value="PGBD-like"/>
    <property type="match status" value="1"/>
</dbReference>
<comment type="similarity">
    <text evidence="2">Belongs to the N-acetylmuramoyl-L-alanine amidase 2 family.</text>
</comment>
<dbReference type="SMART" id="SM00644">
    <property type="entry name" value="Ami_2"/>
    <property type="match status" value="1"/>
</dbReference>
<dbReference type="GO" id="GO:0009253">
    <property type="term" value="P:peptidoglycan catabolic process"/>
    <property type="evidence" value="ECO:0007669"/>
    <property type="project" value="InterPro"/>
</dbReference>
<dbReference type="EMBL" id="JAASRM010000001">
    <property type="protein sequence ID" value="NIK87514.1"/>
    <property type="molecule type" value="Genomic_DNA"/>
</dbReference>
<feature type="domain" description="N-acetylmuramoyl-L-alanine amidase" evidence="6">
    <location>
        <begin position="8"/>
        <end position="145"/>
    </location>
</feature>
<protein>
    <recommendedName>
        <fullName evidence="3">N-acetylmuramoyl-L-alanine amidase</fullName>
        <ecNumber evidence="3">3.5.1.28</ecNumber>
    </recommendedName>
</protein>
<comment type="caution">
    <text evidence="7">The sequence shown here is derived from an EMBL/GenBank/DDBJ whole genome shotgun (WGS) entry which is preliminary data.</text>
</comment>
<sequence>MRLVHCPSPNHDARPDGVPVDILVLHYTGMETADAALARLCDPEAQVSAHYTIDRTGRIYAHVPEERRAWHAGLSYWAGERNINGRSIGIELVNPGHEFGYEPFPEPQILSLIGLAKEILSRHPIPPHRVLGHSDVAPARKIDPGELFPWARLAGEGVGLWPQVPPGLSQAGSSQDDPAELLARFGYGLAPEVDASLGVVLSAFQRHFRPSRIDGIADAETLVLLSALAGRA</sequence>
<evidence type="ECO:0000313" key="7">
    <source>
        <dbReference type="EMBL" id="NIK87514.1"/>
    </source>
</evidence>
<dbReference type="InterPro" id="IPR051206">
    <property type="entry name" value="NAMLAA_amidase_2"/>
</dbReference>
<evidence type="ECO:0000256" key="2">
    <source>
        <dbReference type="ARBA" id="ARBA00007553"/>
    </source>
</evidence>
<accession>A0A846MVK1</accession>
<dbReference type="PANTHER" id="PTHR30417">
    <property type="entry name" value="N-ACETYLMURAMOYL-L-ALANINE AMIDASE AMID"/>
    <property type="match status" value="1"/>
</dbReference>
<keyword evidence="8" id="KW-1185">Reference proteome</keyword>
<dbReference type="Pfam" id="PF01510">
    <property type="entry name" value="Amidase_2"/>
    <property type="match status" value="1"/>
</dbReference>
<evidence type="ECO:0000313" key="8">
    <source>
        <dbReference type="Proteomes" id="UP000570514"/>
    </source>
</evidence>
<evidence type="ECO:0000259" key="6">
    <source>
        <dbReference type="SMART" id="SM00644"/>
    </source>
</evidence>
<dbReference type="PANTHER" id="PTHR30417:SF1">
    <property type="entry name" value="N-ACETYLMURAMOYL-L-ALANINE AMIDASE AMID"/>
    <property type="match status" value="1"/>
</dbReference>
<comment type="catalytic activity">
    <reaction evidence="1">
        <text>Hydrolyzes the link between N-acetylmuramoyl residues and L-amino acid residues in certain cell-wall glycopeptides.</text>
        <dbReference type="EC" id="3.5.1.28"/>
    </reaction>
</comment>
<keyword evidence="4 7" id="KW-0378">Hydrolase</keyword>
<dbReference type="InterPro" id="IPR002502">
    <property type="entry name" value="Amidase_domain"/>
</dbReference>
<dbReference type="RefSeq" id="WP_167081217.1">
    <property type="nucleotide sequence ID" value="NZ_BAAADC010000001.1"/>
</dbReference>
<dbReference type="GO" id="GO:0071555">
    <property type="term" value="P:cell wall organization"/>
    <property type="evidence" value="ECO:0007669"/>
    <property type="project" value="UniProtKB-KW"/>
</dbReference>
<keyword evidence="5" id="KW-0961">Cell wall biogenesis/degradation</keyword>
<dbReference type="Gene3D" id="3.40.80.10">
    <property type="entry name" value="Peptidoglycan recognition protein-like"/>
    <property type="match status" value="1"/>
</dbReference>
<evidence type="ECO:0000256" key="5">
    <source>
        <dbReference type="ARBA" id="ARBA00023316"/>
    </source>
</evidence>
<dbReference type="GO" id="GO:0008745">
    <property type="term" value="F:N-acetylmuramoyl-L-alanine amidase activity"/>
    <property type="evidence" value="ECO:0007669"/>
    <property type="project" value="UniProtKB-EC"/>
</dbReference>
<dbReference type="CDD" id="cd06583">
    <property type="entry name" value="PGRP"/>
    <property type="match status" value="1"/>
</dbReference>
<gene>
    <name evidence="7" type="ORF">FHS83_000832</name>
</gene>
<dbReference type="InterPro" id="IPR036366">
    <property type="entry name" value="PGBDSf"/>
</dbReference>
<reference evidence="7 8" key="1">
    <citation type="submission" date="2020-03" db="EMBL/GenBank/DDBJ databases">
        <title>Genomic Encyclopedia of Type Strains, Phase IV (KMG-IV): sequencing the most valuable type-strain genomes for metagenomic binning, comparative biology and taxonomic classification.</title>
        <authorList>
            <person name="Goeker M."/>
        </authorList>
    </citation>
    <scope>NUCLEOTIDE SEQUENCE [LARGE SCALE GENOMIC DNA]</scope>
    <source>
        <strain evidence="7 8">DSM 19867</strain>
    </source>
</reference>
<organism evidence="7 8">
    <name type="scientific">Rhizomicrobium palustre</name>
    <dbReference type="NCBI Taxonomy" id="189966"/>
    <lineage>
        <taxon>Bacteria</taxon>
        <taxon>Pseudomonadati</taxon>
        <taxon>Pseudomonadota</taxon>
        <taxon>Alphaproteobacteria</taxon>
        <taxon>Micropepsales</taxon>
        <taxon>Micropepsaceae</taxon>
        <taxon>Rhizomicrobium</taxon>
    </lineage>
</organism>
<dbReference type="InterPro" id="IPR036365">
    <property type="entry name" value="PGBD-like_sf"/>
</dbReference>
<evidence type="ECO:0000256" key="1">
    <source>
        <dbReference type="ARBA" id="ARBA00001561"/>
    </source>
</evidence>
<dbReference type="InterPro" id="IPR036505">
    <property type="entry name" value="Amidase/PGRP_sf"/>
</dbReference>
<evidence type="ECO:0000256" key="3">
    <source>
        <dbReference type="ARBA" id="ARBA00011901"/>
    </source>
</evidence>
<dbReference type="GO" id="GO:0009254">
    <property type="term" value="P:peptidoglycan turnover"/>
    <property type="evidence" value="ECO:0007669"/>
    <property type="project" value="TreeGrafter"/>
</dbReference>
<dbReference type="GO" id="GO:0019867">
    <property type="term" value="C:outer membrane"/>
    <property type="evidence" value="ECO:0007669"/>
    <property type="project" value="TreeGrafter"/>
</dbReference>
<dbReference type="SUPFAM" id="SSF55846">
    <property type="entry name" value="N-acetylmuramoyl-L-alanine amidase-like"/>
    <property type="match status" value="1"/>
</dbReference>
<evidence type="ECO:0000256" key="4">
    <source>
        <dbReference type="ARBA" id="ARBA00022801"/>
    </source>
</evidence>
<proteinExistence type="inferred from homology"/>
<dbReference type="EC" id="3.5.1.28" evidence="3"/>
<dbReference type="Gene3D" id="1.10.101.10">
    <property type="entry name" value="PGBD-like superfamily/PGBD"/>
    <property type="match status" value="1"/>
</dbReference>
<name>A0A846MVK1_9PROT</name>